<dbReference type="Proteomes" id="UP000541154">
    <property type="component" value="Unassembled WGS sequence"/>
</dbReference>
<dbReference type="PANTHER" id="PTHR38123:SF1">
    <property type="entry name" value="HYDROPHOBIC SURFACE BINDING PROTEIN"/>
    <property type="match status" value="1"/>
</dbReference>
<proteinExistence type="predicted"/>
<reference evidence="2 3" key="1">
    <citation type="submission" date="2019-04" db="EMBL/GenBank/DDBJ databases">
        <title>Aspergillus burnettii sp. nov., novel species from soil in southeast Queensland.</title>
        <authorList>
            <person name="Gilchrist C.L.M."/>
            <person name="Pitt J.I."/>
            <person name="Lange L."/>
            <person name="Lacey H.J."/>
            <person name="Vuong D."/>
            <person name="Midgley D.J."/>
            <person name="Greenfield P."/>
            <person name="Bradbury M."/>
            <person name="Lacey E."/>
            <person name="Busk P.K."/>
            <person name="Pilgaard B."/>
            <person name="Chooi Y.H."/>
            <person name="Piggott A.M."/>
        </authorList>
    </citation>
    <scope>NUCLEOTIDE SEQUENCE [LARGE SCALE GENOMIC DNA]</scope>
    <source>
        <strain evidence="2 3">FRR 5400</strain>
    </source>
</reference>
<sequence length="185" mass="21434">MIFNNHFIILVTLALPFISSSPTKYRDASAILEDFQQLDVHIASLNSAVKEYEPELQDKLQIERLHVNVELDMIQATKDVHAAKTFGEMDSEAVTSATTQMQPLFKTYLQDIGDKRPEFQEEGHADRIYKHIKEFRDRYHTLVKELQQKVTVDDGKELEGCIQEIDQDFNRALQVYSEFEPENTV</sequence>
<feature type="chain" id="PRO_5034229225" description="Hydrophobic surface binding protein A-domain-containing protein" evidence="1">
    <location>
        <begin position="21"/>
        <end position="185"/>
    </location>
</feature>
<evidence type="ECO:0000313" key="2">
    <source>
        <dbReference type="EMBL" id="KAF5861698.1"/>
    </source>
</evidence>
<comment type="caution">
    <text evidence="2">The sequence shown here is derived from an EMBL/GenBank/DDBJ whole genome shotgun (WGS) entry which is preliminary data.</text>
</comment>
<protein>
    <recommendedName>
        <fullName evidence="4">Hydrophobic surface binding protein A-domain-containing protein</fullName>
    </recommendedName>
</protein>
<dbReference type="Pfam" id="PF12296">
    <property type="entry name" value="HsbA"/>
    <property type="match status" value="1"/>
</dbReference>
<dbReference type="EMBL" id="SPNV01000092">
    <property type="protein sequence ID" value="KAF5861698.1"/>
    <property type="molecule type" value="Genomic_DNA"/>
</dbReference>
<feature type="signal peptide" evidence="1">
    <location>
        <begin position="1"/>
        <end position="20"/>
    </location>
</feature>
<dbReference type="AlphaFoldDB" id="A0A8H6A2U3"/>
<organism evidence="2 3">
    <name type="scientific">Petromyces alliaceus</name>
    <name type="common">Aspergillus alliaceus</name>
    <dbReference type="NCBI Taxonomy" id="209559"/>
    <lineage>
        <taxon>Eukaryota</taxon>
        <taxon>Fungi</taxon>
        <taxon>Dikarya</taxon>
        <taxon>Ascomycota</taxon>
        <taxon>Pezizomycotina</taxon>
        <taxon>Eurotiomycetes</taxon>
        <taxon>Eurotiomycetidae</taxon>
        <taxon>Eurotiales</taxon>
        <taxon>Aspergillaceae</taxon>
        <taxon>Aspergillus</taxon>
        <taxon>Aspergillus subgen. Circumdati</taxon>
    </lineage>
</organism>
<dbReference type="Gene3D" id="1.20.1280.140">
    <property type="match status" value="1"/>
</dbReference>
<evidence type="ECO:0000313" key="3">
    <source>
        <dbReference type="Proteomes" id="UP000541154"/>
    </source>
</evidence>
<evidence type="ECO:0000256" key="1">
    <source>
        <dbReference type="SAM" id="SignalP"/>
    </source>
</evidence>
<gene>
    <name evidence="2" type="ORF">ETB97_012648</name>
</gene>
<keyword evidence="3" id="KW-1185">Reference proteome</keyword>
<dbReference type="PANTHER" id="PTHR38123">
    <property type="entry name" value="CELL WALL SERINE-THREONINE-RICH GALACTOMANNOPROTEIN MP1 (AFU_ORTHOLOGUE AFUA_4G03240)"/>
    <property type="match status" value="1"/>
</dbReference>
<name>A0A8H6A2U3_PETAA</name>
<keyword evidence="1" id="KW-0732">Signal</keyword>
<accession>A0A8H6A2U3</accession>
<dbReference type="InterPro" id="IPR021054">
    <property type="entry name" value="Cell_wall_mannoprotein_1"/>
</dbReference>
<dbReference type="GO" id="GO:0005576">
    <property type="term" value="C:extracellular region"/>
    <property type="evidence" value="ECO:0007669"/>
    <property type="project" value="TreeGrafter"/>
</dbReference>
<evidence type="ECO:0008006" key="4">
    <source>
        <dbReference type="Google" id="ProtNLM"/>
    </source>
</evidence>